<evidence type="ECO:0000256" key="1">
    <source>
        <dbReference type="SAM" id="Phobius"/>
    </source>
</evidence>
<proteinExistence type="predicted"/>
<dbReference type="Proteomes" id="UP000487350">
    <property type="component" value="Unassembled WGS sequence"/>
</dbReference>
<evidence type="ECO:0000313" key="3">
    <source>
        <dbReference type="Proteomes" id="UP000487350"/>
    </source>
</evidence>
<gene>
    <name evidence="2" type="ORF">GHT07_07860</name>
</gene>
<reference evidence="2 3" key="1">
    <citation type="submission" date="2019-11" db="EMBL/GenBank/DDBJ databases">
        <title>Caenimonas koreensis gen. nov., sp. nov., isolated from activated sludge.</title>
        <authorList>
            <person name="Seung H.R."/>
        </authorList>
    </citation>
    <scope>NUCLEOTIDE SEQUENCE [LARGE SCALE GENOMIC DNA]</scope>
    <source>
        <strain evidence="2 3">EMB320</strain>
    </source>
</reference>
<name>A0A844ARZ9_9BURK</name>
<keyword evidence="1" id="KW-0812">Transmembrane</keyword>
<evidence type="ECO:0000313" key="2">
    <source>
        <dbReference type="EMBL" id="MRD47190.1"/>
    </source>
</evidence>
<organism evidence="2 3">
    <name type="scientific">Caenimonas koreensis DSM 17982</name>
    <dbReference type="NCBI Taxonomy" id="1121255"/>
    <lineage>
        <taxon>Bacteria</taxon>
        <taxon>Pseudomonadati</taxon>
        <taxon>Pseudomonadota</taxon>
        <taxon>Betaproteobacteria</taxon>
        <taxon>Burkholderiales</taxon>
        <taxon>Comamonadaceae</taxon>
        <taxon>Caenimonas</taxon>
    </lineage>
</organism>
<dbReference type="EMBL" id="WJBU01000006">
    <property type="protein sequence ID" value="MRD47190.1"/>
    <property type="molecule type" value="Genomic_DNA"/>
</dbReference>
<comment type="caution">
    <text evidence="2">The sequence shown here is derived from an EMBL/GenBank/DDBJ whole genome shotgun (WGS) entry which is preliminary data.</text>
</comment>
<dbReference type="RefSeq" id="WP_153584512.1">
    <property type="nucleotide sequence ID" value="NZ_WJBU01000006.1"/>
</dbReference>
<keyword evidence="1" id="KW-0472">Membrane</keyword>
<keyword evidence="1" id="KW-1133">Transmembrane helix</keyword>
<keyword evidence="3" id="KW-1185">Reference proteome</keyword>
<feature type="transmembrane region" description="Helical" evidence="1">
    <location>
        <begin position="81"/>
        <end position="105"/>
    </location>
</feature>
<sequence length="108" mass="12290">MDAVDLNFTYSIVGPPQSVVLGSRMAPRDYSSNGVDIDMRQARHKLREAWLEWWFLRSGDDWIGRARSRPRRIRLWLESHGLLLAGIGLALLLAELAAAGIWLLLQVH</sequence>
<accession>A0A844ARZ9</accession>
<dbReference type="OrthoDB" id="8910156at2"/>
<dbReference type="AlphaFoldDB" id="A0A844ARZ9"/>
<protein>
    <submittedName>
        <fullName evidence="2">Uncharacterized protein</fullName>
    </submittedName>
</protein>